<feature type="compositionally biased region" description="Polar residues" evidence="1">
    <location>
        <begin position="319"/>
        <end position="330"/>
    </location>
</feature>
<organism evidence="2 3">
    <name type="scientific">Rhizoctonia solani</name>
    <dbReference type="NCBI Taxonomy" id="456999"/>
    <lineage>
        <taxon>Eukaryota</taxon>
        <taxon>Fungi</taxon>
        <taxon>Dikarya</taxon>
        <taxon>Basidiomycota</taxon>
        <taxon>Agaricomycotina</taxon>
        <taxon>Agaricomycetes</taxon>
        <taxon>Cantharellales</taxon>
        <taxon>Ceratobasidiaceae</taxon>
        <taxon>Rhizoctonia</taxon>
    </lineage>
</organism>
<reference evidence="2" key="1">
    <citation type="submission" date="2021-01" db="EMBL/GenBank/DDBJ databases">
        <authorList>
            <person name="Kaushik A."/>
        </authorList>
    </citation>
    <scope>NUCLEOTIDE SEQUENCE</scope>
    <source>
        <strain evidence="2">AG5</strain>
    </source>
</reference>
<protein>
    <submittedName>
        <fullName evidence="2">Uncharacterized protein</fullName>
    </submittedName>
</protein>
<accession>A0A8H3E0U6</accession>
<sequence>MSHTFRSSESLPSLHSFQSLRKRFDESHHSSIHLLAYLTQDSTKSLNSVISHGVNEVNIHGDGSLGEPPVCHEAWWSDFIELKPFKLRPLSNFGVDLTVNSVPAKTEASHASRVPTRPRHRPPPLELDPRGLRSGKENMAPSSTRLPLELSPNVIELDSSSPWCILNQFPTPPTTPLLIRGSKTSTGLQGPPRKINITPPRSAPIQKGFPKEQMRDEPELQFLRKKRQPSFGSLGKAFKNASASTPCSPPPIPPAWLQFDPMCEKEGETKSFSGLQRRDTFKSRLFSISASPKAILREIDIGDRKILPQHGTCAASPHGNRTANGTTRKSLSLRRTPKHPAPRSRSASQPAQYSMELNMPGSSEKVPRLPVDLEKHLIIPKRRTQSQSYINLYVPPWKQISSSPTQISFPVDGGITSMPATPISGKFELPNAIMHLPATGSTQSLTVELDPFGAGEPTSFFRSECGAPTNTVEVDQVTIKFYEAIGLGTRAARKRWAIRQSEVVYHIPDIVVSSSKGLEELKREVGRYPIN</sequence>
<evidence type="ECO:0000256" key="1">
    <source>
        <dbReference type="SAM" id="MobiDB-lite"/>
    </source>
</evidence>
<comment type="caution">
    <text evidence="2">The sequence shown here is derived from an EMBL/GenBank/DDBJ whole genome shotgun (WGS) entry which is preliminary data.</text>
</comment>
<dbReference type="AlphaFoldDB" id="A0A8H3E0U6"/>
<feature type="region of interest" description="Disordered" evidence="1">
    <location>
        <begin position="175"/>
        <end position="213"/>
    </location>
</feature>
<dbReference type="EMBL" id="CAJNJQ010002010">
    <property type="protein sequence ID" value="CAE7158308.1"/>
    <property type="molecule type" value="Genomic_DNA"/>
</dbReference>
<feature type="region of interest" description="Disordered" evidence="1">
    <location>
        <begin position="310"/>
        <end position="352"/>
    </location>
</feature>
<evidence type="ECO:0000313" key="2">
    <source>
        <dbReference type="EMBL" id="CAE7158308.1"/>
    </source>
</evidence>
<name>A0A8H3E0U6_9AGAM</name>
<proteinExistence type="predicted"/>
<feature type="compositionally biased region" description="Basic residues" evidence="1">
    <location>
        <begin position="331"/>
        <end position="342"/>
    </location>
</feature>
<dbReference type="Proteomes" id="UP000663827">
    <property type="component" value="Unassembled WGS sequence"/>
</dbReference>
<evidence type="ECO:0000313" key="3">
    <source>
        <dbReference type="Proteomes" id="UP000663827"/>
    </source>
</evidence>
<gene>
    <name evidence="2" type="ORF">RDB_LOCUS96286</name>
</gene>
<feature type="compositionally biased region" description="Basic and acidic residues" evidence="1">
    <location>
        <begin position="127"/>
        <end position="136"/>
    </location>
</feature>
<feature type="region of interest" description="Disordered" evidence="1">
    <location>
        <begin position="104"/>
        <end position="145"/>
    </location>
</feature>